<comment type="similarity">
    <text evidence="1">Belongs to the methyltransferase superfamily.</text>
</comment>
<dbReference type="GO" id="GO:0032259">
    <property type="term" value="P:methylation"/>
    <property type="evidence" value="ECO:0007669"/>
    <property type="project" value="UniProtKB-KW"/>
</dbReference>
<accession>C7GSW7</accession>
<dbReference type="OrthoDB" id="10027013at2759"/>
<comment type="caution">
    <text evidence="5">The sequence shown here is derived from an EMBL/GenBank/DDBJ whole genome shotgun (WGS) entry which is preliminary data.</text>
</comment>
<dbReference type="CDD" id="cd02440">
    <property type="entry name" value="AdoMet_MTases"/>
    <property type="match status" value="1"/>
</dbReference>
<keyword evidence="2" id="KW-0489">Methyltransferase</keyword>
<name>C7GSW7_YEAS2</name>
<dbReference type="Pfam" id="PF08241">
    <property type="entry name" value="Methyltransf_11"/>
    <property type="match status" value="1"/>
</dbReference>
<dbReference type="InterPro" id="IPR029063">
    <property type="entry name" value="SAM-dependent_MTases_sf"/>
</dbReference>
<dbReference type="InterPro" id="IPR051052">
    <property type="entry name" value="Diverse_substrate_MTase"/>
</dbReference>
<keyword evidence="3" id="KW-0808">Transferase</keyword>
<dbReference type="PANTHER" id="PTHR44942:SF4">
    <property type="entry name" value="METHYLTRANSFERASE TYPE 11 DOMAIN-CONTAINING PROTEIN"/>
    <property type="match status" value="1"/>
</dbReference>
<dbReference type="InterPro" id="IPR013216">
    <property type="entry name" value="Methyltransf_11"/>
</dbReference>
<dbReference type="SUPFAM" id="SSF53335">
    <property type="entry name" value="S-adenosyl-L-methionine-dependent methyltransferases"/>
    <property type="match status" value="1"/>
</dbReference>
<proteinExistence type="inferred from homology"/>
<sequence length="285" mass="33238">MSAYLDNSINAANYQKNRITYPKSLYETVLQHHLGERNLAVDVGCGTGIGSFPLLDYFEKVVGCDPSEKMLQTARMIADTIPESSKRNVEFKETGGETLGKYFKEDSVDLIIAGESLQYTKFEQFFEQAHKILKPNGTLAYWFYCDPIFIDYPKANEIFKYFVYEDERFFKAFWPPEMDYVRHLGSTIEIPKNSFTDVYSEKYIPLKSEKAGKFLISRDDFTLKDLRDKMSTWSVYQRWLDTEKDSKEDIIDVIIEKIKNECNLTESTSLKVQWETAFYITHNKA</sequence>
<evidence type="ECO:0000256" key="2">
    <source>
        <dbReference type="ARBA" id="ARBA00022603"/>
    </source>
</evidence>
<dbReference type="EMBL" id="ACFL01000217">
    <property type="protein sequence ID" value="EEU06104.1"/>
    <property type="molecule type" value="Genomic_DNA"/>
</dbReference>
<evidence type="ECO:0000313" key="5">
    <source>
        <dbReference type="EMBL" id="EEU06104.1"/>
    </source>
</evidence>
<evidence type="ECO:0000256" key="1">
    <source>
        <dbReference type="ARBA" id="ARBA00008361"/>
    </source>
</evidence>
<dbReference type="PANTHER" id="PTHR44942">
    <property type="entry name" value="METHYLTRANSF_11 DOMAIN-CONTAINING PROTEIN"/>
    <property type="match status" value="1"/>
</dbReference>
<feature type="domain" description="Methyltransferase type 11" evidence="4">
    <location>
        <begin position="41"/>
        <end position="140"/>
    </location>
</feature>
<dbReference type="GO" id="GO:0008757">
    <property type="term" value="F:S-adenosylmethionine-dependent methyltransferase activity"/>
    <property type="evidence" value="ECO:0007669"/>
    <property type="project" value="InterPro"/>
</dbReference>
<protein>
    <recommendedName>
        <fullName evidence="4">Methyltransferase type 11 domain-containing protein</fullName>
    </recommendedName>
</protein>
<evidence type="ECO:0000313" key="6">
    <source>
        <dbReference type="Proteomes" id="UP000008073"/>
    </source>
</evidence>
<organism evidence="5 6">
    <name type="scientific">Saccharomyces cerevisiae (strain JAY291)</name>
    <name type="common">Baker's yeast</name>
    <dbReference type="NCBI Taxonomy" id="574961"/>
    <lineage>
        <taxon>Eukaryota</taxon>
        <taxon>Fungi</taxon>
        <taxon>Dikarya</taxon>
        <taxon>Ascomycota</taxon>
        <taxon>Saccharomycotina</taxon>
        <taxon>Saccharomycetes</taxon>
        <taxon>Saccharomycetales</taxon>
        <taxon>Saccharomycetaceae</taxon>
        <taxon>Saccharomyces</taxon>
    </lineage>
</organism>
<dbReference type="Gene3D" id="3.40.50.150">
    <property type="entry name" value="Vaccinia Virus protein VP39"/>
    <property type="match status" value="1"/>
</dbReference>
<gene>
    <name evidence="5" type="ORF">C1Q_05662</name>
</gene>
<reference evidence="5 6" key="1">
    <citation type="journal article" date="2009" name="Genome Res.">
        <title>Genome structure of a Saccharomyces cerevisiae strain widely used in bioethanol production.</title>
        <authorList>
            <person name="Argueso J.L."/>
            <person name="Carazzolle M.F."/>
            <person name="Mieczkowski P.A."/>
            <person name="Duarte F.M."/>
            <person name="Netto O.V."/>
            <person name="Missawa S.K."/>
            <person name="Galzerani F."/>
            <person name="Costa G.G."/>
            <person name="Vidal R.O."/>
            <person name="Noronha M.F."/>
            <person name="Dominska M."/>
            <person name="Andrietta M.G."/>
            <person name="Andrietta S.R."/>
            <person name="Cunha A.F."/>
            <person name="Gomes L.H."/>
            <person name="Tavares F.C."/>
            <person name="Alcarde A.R."/>
            <person name="Dietrich F.S."/>
            <person name="McCusker J.H."/>
            <person name="Petes T.D."/>
            <person name="Pereira G.A."/>
        </authorList>
    </citation>
    <scope>NUCLEOTIDE SEQUENCE [LARGE SCALE GENOMIC DNA]</scope>
    <source>
        <strain evidence="5 6">JAY291</strain>
    </source>
</reference>
<evidence type="ECO:0000259" key="4">
    <source>
        <dbReference type="Pfam" id="PF08241"/>
    </source>
</evidence>
<dbReference type="Proteomes" id="UP000008073">
    <property type="component" value="Unassembled WGS sequence"/>
</dbReference>
<evidence type="ECO:0000256" key="3">
    <source>
        <dbReference type="ARBA" id="ARBA00022679"/>
    </source>
</evidence>
<dbReference type="AlphaFoldDB" id="C7GSW7"/>